<proteinExistence type="predicted"/>
<dbReference type="RefSeq" id="WP_143822028.1">
    <property type="nucleotide sequence ID" value="NZ_MBTF01000001.1"/>
</dbReference>
<evidence type="ECO:0000313" key="1">
    <source>
        <dbReference type="EMBL" id="OOQ61741.1"/>
    </source>
</evidence>
<dbReference type="AlphaFoldDB" id="A0A1S9PLC4"/>
<keyword evidence="2" id="KW-1185">Reference proteome</keyword>
<organism evidence="1 2">
    <name type="scientific">Mucilaginibacter pedocola</name>
    <dbReference type="NCBI Taxonomy" id="1792845"/>
    <lineage>
        <taxon>Bacteria</taxon>
        <taxon>Pseudomonadati</taxon>
        <taxon>Bacteroidota</taxon>
        <taxon>Sphingobacteriia</taxon>
        <taxon>Sphingobacteriales</taxon>
        <taxon>Sphingobacteriaceae</taxon>
        <taxon>Mucilaginibacter</taxon>
    </lineage>
</organism>
<dbReference type="OrthoDB" id="894042at2"/>
<accession>A0A1S9PLC4</accession>
<gene>
    <name evidence="1" type="ORF">BC343_01335</name>
</gene>
<dbReference type="EMBL" id="MBTF01000001">
    <property type="protein sequence ID" value="OOQ61741.1"/>
    <property type="molecule type" value="Genomic_DNA"/>
</dbReference>
<sequence>MKKIGIYLMLLLLTSDVDELHQLFKLPVLFEHFSEHKQRSNGRVSFVDFLEMHYWGDDMDDNDNDRDMALPFKKADAHIVQNIILPPVQFTNITEFVLPVEQVFSKYTHQFCPDRALSAPFRPPCA</sequence>
<protein>
    <submittedName>
        <fullName evidence="1">Uncharacterized protein</fullName>
    </submittedName>
</protein>
<reference evidence="1 2" key="1">
    <citation type="submission" date="2016-07" db="EMBL/GenBank/DDBJ databases">
        <title>Genomic analysis of zinc-resistant bacterium Mucilaginibacter pedocola TBZ30.</title>
        <authorList>
            <person name="Huang J."/>
            <person name="Tang J."/>
        </authorList>
    </citation>
    <scope>NUCLEOTIDE SEQUENCE [LARGE SCALE GENOMIC DNA]</scope>
    <source>
        <strain evidence="1 2">TBZ30</strain>
    </source>
</reference>
<comment type="caution">
    <text evidence="1">The sequence shown here is derived from an EMBL/GenBank/DDBJ whole genome shotgun (WGS) entry which is preliminary data.</text>
</comment>
<name>A0A1S9PLC4_9SPHI</name>
<dbReference type="Proteomes" id="UP000189739">
    <property type="component" value="Unassembled WGS sequence"/>
</dbReference>
<evidence type="ECO:0000313" key="2">
    <source>
        <dbReference type="Proteomes" id="UP000189739"/>
    </source>
</evidence>
<dbReference type="STRING" id="1792845.BC343_01335"/>